<dbReference type="PROSITE" id="PS51004">
    <property type="entry name" value="SEMA"/>
    <property type="match status" value="1"/>
</dbReference>
<gene>
    <name evidence="29" type="ORF">P4O66_009417</name>
</gene>
<dbReference type="GO" id="GO:0006909">
    <property type="term" value="P:phagocytosis"/>
    <property type="evidence" value="ECO:0007669"/>
    <property type="project" value="TreeGrafter"/>
</dbReference>
<dbReference type="Proteomes" id="UP001239994">
    <property type="component" value="Unassembled WGS sequence"/>
</dbReference>
<evidence type="ECO:0000256" key="12">
    <source>
        <dbReference type="ARBA" id="ARBA00022843"/>
    </source>
</evidence>
<keyword evidence="6 26" id="KW-0812">Transmembrane</keyword>
<evidence type="ECO:0000256" key="19">
    <source>
        <dbReference type="ARBA" id="ARBA00051243"/>
    </source>
</evidence>
<keyword evidence="4" id="KW-0597">Phosphoprotein</keyword>
<feature type="binding site" evidence="21">
    <location>
        <begin position="1156"/>
        <end position="1159"/>
    </location>
    <ligand>
        <name>ATP</name>
        <dbReference type="ChEBI" id="CHEBI:30616"/>
    </ligand>
</feature>
<evidence type="ECO:0000256" key="9">
    <source>
        <dbReference type="ARBA" id="ARBA00022741"/>
    </source>
</evidence>
<evidence type="ECO:0000256" key="6">
    <source>
        <dbReference type="ARBA" id="ARBA00022692"/>
    </source>
</evidence>
<feature type="modified residue" description="Phosphotyrosine; by autocatalysis" evidence="23">
    <location>
        <position position="1233"/>
    </location>
</feature>
<dbReference type="InterPro" id="IPR001245">
    <property type="entry name" value="Ser-Thr/Tyr_kinase_cat_dom"/>
</dbReference>
<dbReference type="PIRSF" id="PIRSF000617">
    <property type="entry name" value="TyrPK_HGF-R"/>
    <property type="match status" value="1"/>
</dbReference>
<keyword evidence="11 21" id="KW-0067">ATP-binding</keyword>
<reference evidence="29" key="1">
    <citation type="submission" date="2023-03" db="EMBL/GenBank/DDBJ databases">
        <title>Electrophorus voltai genome.</title>
        <authorList>
            <person name="Bian C."/>
        </authorList>
    </citation>
    <scope>NUCLEOTIDE SEQUENCE</scope>
    <source>
        <strain evidence="29">CB-2022</strain>
        <tissue evidence="29">Muscle</tissue>
    </source>
</reference>
<evidence type="ECO:0000256" key="7">
    <source>
        <dbReference type="ARBA" id="ARBA00022729"/>
    </source>
</evidence>
<evidence type="ECO:0000256" key="8">
    <source>
        <dbReference type="ARBA" id="ARBA00022737"/>
    </source>
</evidence>
<feature type="binding site" evidence="21">
    <location>
        <begin position="1083"/>
        <end position="1091"/>
    </location>
    <ligand>
        <name>ATP</name>
        <dbReference type="ChEBI" id="CHEBI:30616"/>
    </ligand>
</feature>
<dbReference type="SMART" id="SM00630">
    <property type="entry name" value="Sema"/>
    <property type="match status" value="1"/>
</dbReference>
<dbReference type="Gene3D" id="3.30.200.20">
    <property type="entry name" value="Phosphorylase Kinase, domain 1"/>
    <property type="match status" value="1"/>
</dbReference>
<feature type="disulfide bond" evidence="22">
    <location>
        <begin position="155"/>
        <end position="163"/>
    </location>
</feature>
<keyword evidence="8" id="KW-0677">Repeat</keyword>
<dbReference type="InterPro" id="IPR014756">
    <property type="entry name" value="Ig_E-set"/>
</dbReference>
<comment type="catalytic activity">
    <reaction evidence="19">
        <text>L-tyrosyl-[protein] + ATP = O-phospho-L-tyrosyl-[protein] + ADP + H(+)</text>
        <dbReference type="Rhea" id="RHEA:10596"/>
        <dbReference type="Rhea" id="RHEA-COMP:10136"/>
        <dbReference type="Rhea" id="RHEA-COMP:20101"/>
        <dbReference type="ChEBI" id="CHEBI:15378"/>
        <dbReference type="ChEBI" id="CHEBI:30616"/>
        <dbReference type="ChEBI" id="CHEBI:46858"/>
        <dbReference type="ChEBI" id="CHEBI:61978"/>
        <dbReference type="ChEBI" id="CHEBI:456216"/>
        <dbReference type="EC" id="2.7.10.1"/>
    </reaction>
</comment>
<dbReference type="InterPro" id="IPR008266">
    <property type="entry name" value="Tyr_kinase_AS"/>
</dbReference>
<keyword evidence="10" id="KW-0418">Kinase</keyword>
<dbReference type="GO" id="GO:0043235">
    <property type="term" value="C:receptor complex"/>
    <property type="evidence" value="ECO:0007669"/>
    <property type="project" value="TreeGrafter"/>
</dbReference>
<dbReference type="GO" id="GO:0016477">
    <property type="term" value="P:cell migration"/>
    <property type="evidence" value="ECO:0007669"/>
    <property type="project" value="TreeGrafter"/>
</dbReference>
<evidence type="ECO:0000256" key="11">
    <source>
        <dbReference type="ARBA" id="ARBA00022840"/>
    </source>
</evidence>
<evidence type="ECO:0000256" key="2">
    <source>
        <dbReference type="ARBA" id="ARBA00004479"/>
    </source>
</evidence>
<evidence type="ECO:0000256" key="22">
    <source>
        <dbReference type="PIRSR" id="PIRSR000617-3"/>
    </source>
</evidence>
<dbReference type="SUPFAM" id="SSF103575">
    <property type="entry name" value="Plexin repeat"/>
    <property type="match status" value="1"/>
</dbReference>
<feature type="binding site" evidence="21 25">
    <location>
        <position position="1109"/>
    </location>
    <ligand>
        <name>ATP</name>
        <dbReference type="ChEBI" id="CHEBI:30616"/>
    </ligand>
</feature>
<feature type="disulfide bond" evidence="22">
    <location>
        <begin position="530"/>
        <end position="548"/>
    </location>
</feature>
<dbReference type="InterPro" id="IPR036352">
    <property type="entry name" value="Semap_dom_sf"/>
</dbReference>
<keyword evidence="16 22" id="KW-1015">Disulfide bond</keyword>
<feature type="disulfide bond" evidence="22">
    <location>
        <begin position="190"/>
        <end position="193"/>
    </location>
</feature>
<evidence type="ECO:0000256" key="16">
    <source>
        <dbReference type="ARBA" id="ARBA00023157"/>
    </source>
</evidence>
<dbReference type="GO" id="GO:0007411">
    <property type="term" value="P:axon guidance"/>
    <property type="evidence" value="ECO:0007669"/>
    <property type="project" value="UniProtKB-ARBA"/>
</dbReference>
<dbReference type="PROSITE" id="PS00109">
    <property type="entry name" value="PROTEIN_KINASE_TYR"/>
    <property type="match status" value="1"/>
</dbReference>
<evidence type="ECO:0000256" key="5">
    <source>
        <dbReference type="ARBA" id="ARBA00022679"/>
    </source>
</evidence>
<keyword evidence="14 26" id="KW-0472">Membrane</keyword>
<feature type="transmembrane region" description="Helical" evidence="26">
    <location>
        <begin position="984"/>
        <end position="1001"/>
    </location>
</feature>
<evidence type="ECO:0000256" key="13">
    <source>
        <dbReference type="ARBA" id="ARBA00022989"/>
    </source>
</evidence>
<keyword evidence="30" id="KW-1185">Reference proteome</keyword>
<keyword evidence="18" id="KW-0325">Glycoprotein</keyword>
<sequence>PTDDHHALRKSDSCFPFAVLKTTDMDILFTAQVLLACVWLQIHVILTQETCPVIPHKPVDFTVVYSPLHFQTLKSIQNIEVNKDLSQVYVASQNVVEALDSNFEKIWELRTGPVGSSECQICNCDIKTDPNVLVDTDNQVLLLDPSPFLSFLYICGSNQYGICTIHELTKEEPPRSNCLFNKEANSPSHCPDCIASPLGTKVSIVEEGQTSYFFVAATINSTIAGDYSRRSISVQRLLATEDGFETNFKGLTVLPTFQDSYPIEYIYTFSTLIYTYFLSTQRENPEDNTSKLQTHLGRLPIKDTETWMYREIVLECHFRPKRKKRSMENIVYNVVQAAHFSTAEKELANELGMKDENGVLYMVFAITDDEGNPSRKSALCAFPIENVNFVIEQGVEACCKPRSGRLSRGLCHFQPCVSCPHEHERQCERMATLVAMPHFRTDFFSGQMRELFTSILVTTIGNDTVAHIGTDRGRLLQVVLSRSNPTVFANYSLVGEEEKVSRIAAVQSEESLLFVVGNKMVSVSPKGPGCAHLLTCSECLRAPRFTGCGWCGSACTRLAQCTDQWTNRTCPPFVTQFFPETAPPDGESLLTLCGWDLQSPTKPAITANTYQISVGETSCSIIPEKSNSTQLVCRILPQLSYLERNVNLSMSVEEGRVERGYSISGQIHMQGFSFVVPVITEISPDYGPKVGGTLITLSGKHLDAGTTRAVLLGDQVCPVERVSSNGTWSFVQFVSKGVKDVAEVNVTLVIDKAMVLAAKQFRYRQNPMVTDVKPSCSFNKGSRIIITGQNLDTVSQATISYKPKNSSPVQSLCGGSVSPTQMECMSPVCEDSDGILSVDMDGAKDLISQPFSCHPNGAPIPFEYDDHVLQLSPGQDKVSLHHKKLSAVSHCMEIVMTVGHVDCRAQVLDNEIFCRVPKNVSIPPKGAVVQVVVNGELYEVGWVVYARNDSTVGIVLGILAALAVGAGLAYAVMTHLRKSKKGEVILLSPGMSYVLFVAVLAEARLARYSVRNGINPETSPVGDYRRGMAFSGLAYAGPLETSTLPLVSPRGFSASELLPELLEEVKDVLIPPEKLNVQHDQIIGKGHFGTVYHGYLVDDHNHEIHCAVKSLNRITDMEEVELFLREGILMKAFHHPHVLSLLGILLPAEGLPLVVLPYMKHGDLRHFIRSKERSPTVKNLIGFGLQVAKGMEYLAQKKFVHRDLAARNCMMDETFTVKVADFGMARDILDKEYYSIQDHKRAKLPIKWMAIESLQTQKFTTKSDVWSFGVLMWEMLTRGASPYPDVDPYDMSQYLLQGRRLPQPQYCLDSLWCIMLQCWNPEPDFRPTFSELVQDLQNIHSSLEGEHYVNLQVTYVNVDRAQPYPAIASATPLLLEGQSTETLDRLDATIDL</sequence>
<evidence type="ECO:0000256" key="25">
    <source>
        <dbReference type="PROSITE-ProRule" id="PRU10141"/>
    </source>
</evidence>
<evidence type="ECO:0000256" key="26">
    <source>
        <dbReference type="SAM" id="Phobius"/>
    </source>
</evidence>
<dbReference type="InterPro" id="IPR016244">
    <property type="entry name" value="Tyr_kinase_HGF/MSP_rcpt"/>
</dbReference>
<dbReference type="FunFam" id="1.10.510.10:FF:000093">
    <property type="entry name" value="Hepatocyte growth factor receptor"/>
    <property type="match status" value="1"/>
</dbReference>
<evidence type="ECO:0000256" key="20">
    <source>
        <dbReference type="PIRSR" id="PIRSR000617-1"/>
    </source>
</evidence>
<dbReference type="SUPFAM" id="SSF81296">
    <property type="entry name" value="E set domains"/>
    <property type="match status" value="3"/>
</dbReference>
<dbReference type="SMART" id="SM00429">
    <property type="entry name" value="IPT"/>
    <property type="match status" value="3"/>
</dbReference>
<dbReference type="FunFam" id="3.30.200.20:FF:000188">
    <property type="entry name" value="Hepatocyte growth factor receptor"/>
    <property type="match status" value="1"/>
</dbReference>
<keyword evidence="12" id="KW-0832">Ubl conjugation</keyword>
<keyword evidence="13 26" id="KW-1133">Transmembrane helix</keyword>
<dbReference type="InterPro" id="IPR017441">
    <property type="entry name" value="Protein_kinase_ATP_BS"/>
</dbReference>
<dbReference type="SUPFAM" id="SSF56112">
    <property type="entry name" value="Protein kinase-like (PK-like)"/>
    <property type="match status" value="1"/>
</dbReference>
<dbReference type="InterPro" id="IPR020635">
    <property type="entry name" value="Tyr_kinase_cat_dom"/>
</dbReference>
<evidence type="ECO:0000256" key="18">
    <source>
        <dbReference type="ARBA" id="ARBA00023180"/>
    </source>
</evidence>
<keyword evidence="5" id="KW-0808">Transferase</keyword>
<comment type="caution">
    <text evidence="29">The sequence shown here is derived from an EMBL/GenBank/DDBJ whole genome shotgun (WGS) entry which is preliminary data.</text>
</comment>
<evidence type="ECO:0000256" key="1">
    <source>
        <dbReference type="ARBA" id="ARBA00004308"/>
    </source>
</evidence>
<dbReference type="GO" id="GO:0004714">
    <property type="term" value="F:transmembrane receptor protein tyrosine kinase activity"/>
    <property type="evidence" value="ECO:0007669"/>
    <property type="project" value="UniProtKB-EC"/>
</dbReference>
<dbReference type="InterPro" id="IPR011009">
    <property type="entry name" value="Kinase-like_dom_sf"/>
</dbReference>
<dbReference type="PROSITE" id="PS50011">
    <property type="entry name" value="PROTEIN_KINASE_DOM"/>
    <property type="match status" value="1"/>
</dbReference>
<dbReference type="Pfam" id="PF01833">
    <property type="entry name" value="TIG"/>
    <property type="match status" value="3"/>
</dbReference>
<dbReference type="PROSITE" id="PS00107">
    <property type="entry name" value="PROTEIN_KINASE_ATP"/>
    <property type="match status" value="1"/>
</dbReference>
<dbReference type="Gene3D" id="3.30.1680.10">
    <property type="entry name" value="ligand-binding face of the semaphorins, domain 2"/>
    <property type="match status" value="1"/>
</dbReference>
<feature type="disulfide bond" evidence="22">
    <location>
        <begin position="119"/>
        <end position="122"/>
    </location>
</feature>
<protein>
    <recommendedName>
        <fullName evidence="3">receptor protein-tyrosine kinase</fullName>
        <ecNumber evidence="3">2.7.10.1</ecNumber>
    </recommendedName>
</protein>
<evidence type="ECO:0000313" key="29">
    <source>
        <dbReference type="EMBL" id="KAK1796346.1"/>
    </source>
</evidence>
<feature type="modified residue" description="Phosphotyrosine; by autocatalysis" evidence="23">
    <location>
        <position position="1355"/>
    </location>
</feature>
<feature type="domain" description="Protein kinase" evidence="27">
    <location>
        <begin position="1077"/>
        <end position="1343"/>
    </location>
</feature>
<feature type="disulfide bond" evidence="22">
    <location>
        <begin position="551"/>
        <end position="561"/>
    </location>
</feature>
<dbReference type="InterPro" id="IPR016201">
    <property type="entry name" value="PSI"/>
</dbReference>
<feature type="binding site" evidence="21">
    <location>
        <position position="1207"/>
    </location>
    <ligand>
        <name>ATP</name>
        <dbReference type="ChEBI" id="CHEBI:30616"/>
    </ligand>
</feature>
<evidence type="ECO:0000256" key="10">
    <source>
        <dbReference type="ARBA" id="ARBA00022777"/>
    </source>
</evidence>
<keyword evidence="17" id="KW-0675">Receptor</keyword>
<feature type="disulfide bond" evidence="22">
    <location>
        <begin position="316"/>
        <end position="380"/>
    </location>
</feature>
<keyword evidence="7" id="KW-0732">Signal</keyword>
<feature type="active site" description="Proton acceptor" evidence="20">
    <location>
        <position position="1203"/>
    </location>
</feature>
<dbReference type="SMART" id="SM00423">
    <property type="entry name" value="PSI"/>
    <property type="match status" value="1"/>
</dbReference>
<name>A0AAD8ZE93_9TELE</name>
<comment type="subcellular location">
    <subcellularLocation>
        <location evidence="1">Endomembrane system</location>
    </subcellularLocation>
    <subcellularLocation>
        <location evidence="2">Membrane</location>
        <topology evidence="2">Single-pass type I membrane protein</topology>
    </subcellularLocation>
</comment>
<dbReference type="Gene3D" id="1.10.510.10">
    <property type="entry name" value="Transferase(Phosphotransferase) domain 1"/>
    <property type="match status" value="1"/>
</dbReference>
<evidence type="ECO:0000256" key="3">
    <source>
        <dbReference type="ARBA" id="ARBA00011902"/>
    </source>
</evidence>
<feature type="transmembrane region" description="Helical" evidence="26">
    <location>
        <begin position="952"/>
        <end position="972"/>
    </location>
</feature>
<evidence type="ECO:0000313" key="30">
    <source>
        <dbReference type="Proteomes" id="UP001239994"/>
    </source>
</evidence>
<feature type="disulfide bond" evidence="22">
    <location>
        <begin position="539"/>
        <end position="555"/>
    </location>
</feature>
<dbReference type="InterPro" id="IPR000719">
    <property type="entry name" value="Prot_kinase_dom"/>
</dbReference>
<dbReference type="Pfam" id="PF01403">
    <property type="entry name" value="Sema"/>
    <property type="match status" value="1"/>
</dbReference>
<dbReference type="InterPro" id="IPR013783">
    <property type="entry name" value="Ig-like_fold"/>
</dbReference>
<dbReference type="InterPro" id="IPR015943">
    <property type="entry name" value="WD40/YVTN_repeat-like_dom_sf"/>
</dbReference>
<keyword evidence="9 21" id="KW-0547">Nucleotide-binding</keyword>
<accession>A0AAD8ZE93</accession>
<evidence type="ECO:0000256" key="17">
    <source>
        <dbReference type="ARBA" id="ARBA00023170"/>
    </source>
</evidence>
<dbReference type="InterPro" id="IPR050122">
    <property type="entry name" value="RTK"/>
</dbReference>
<dbReference type="Pfam" id="PF07714">
    <property type="entry name" value="PK_Tyr_Ser-Thr"/>
    <property type="match status" value="1"/>
</dbReference>
<proteinExistence type="predicted"/>
<dbReference type="CDD" id="cd00603">
    <property type="entry name" value="IPT_PCSR"/>
    <property type="match status" value="1"/>
</dbReference>
<dbReference type="PANTHER" id="PTHR24416">
    <property type="entry name" value="TYROSINE-PROTEIN KINASE RECEPTOR"/>
    <property type="match status" value="1"/>
</dbReference>
<dbReference type="Gene3D" id="2.60.40.10">
    <property type="entry name" value="Immunoglobulins"/>
    <property type="match status" value="2"/>
</dbReference>
<dbReference type="InterPro" id="IPR001627">
    <property type="entry name" value="Semap_dom"/>
</dbReference>
<dbReference type="GO" id="GO:0007169">
    <property type="term" value="P:cell surface receptor protein tyrosine kinase signaling pathway"/>
    <property type="evidence" value="ECO:0007669"/>
    <property type="project" value="InterPro"/>
</dbReference>
<feature type="domain" description="Sema" evidence="28">
    <location>
        <begin position="51"/>
        <end position="526"/>
    </location>
</feature>
<dbReference type="Gene3D" id="2.130.10.10">
    <property type="entry name" value="YVTN repeat-like/Quinoprotein amine dehydrogenase"/>
    <property type="match status" value="1"/>
</dbReference>
<dbReference type="FunFam" id="2.60.40.10:FF:000213">
    <property type="entry name" value="Hepatocyte growth factor receptor"/>
    <property type="match status" value="1"/>
</dbReference>
<evidence type="ECO:0000256" key="14">
    <source>
        <dbReference type="ARBA" id="ARBA00023136"/>
    </source>
</evidence>
<dbReference type="GO" id="GO:0005886">
    <property type="term" value="C:plasma membrane"/>
    <property type="evidence" value="ECO:0007669"/>
    <property type="project" value="TreeGrafter"/>
</dbReference>
<dbReference type="InterPro" id="IPR002909">
    <property type="entry name" value="IPT_dom"/>
</dbReference>
<feature type="non-terminal residue" evidence="29">
    <location>
        <position position="1"/>
    </location>
</feature>
<evidence type="ECO:0000259" key="28">
    <source>
        <dbReference type="PROSITE" id="PS51004"/>
    </source>
</evidence>
<dbReference type="SMART" id="SM00219">
    <property type="entry name" value="TyrKc"/>
    <property type="match status" value="1"/>
</dbReference>
<feature type="disulfide bond" evidence="22">
    <location>
        <begin position="398"/>
        <end position="419"/>
    </location>
</feature>
<feature type="modified residue" description="Phosphotyrosine; by autocatalysis" evidence="23">
    <location>
        <position position="1348"/>
    </location>
</feature>
<organism evidence="29 30">
    <name type="scientific">Electrophorus voltai</name>
    <dbReference type="NCBI Taxonomy" id="2609070"/>
    <lineage>
        <taxon>Eukaryota</taxon>
        <taxon>Metazoa</taxon>
        <taxon>Chordata</taxon>
        <taxon>Craniata</taxon>
        <taxon>Vertebrata</taxon>
        <taxon>Euteleostomi</taxon>
        <taxon>Actinopterygii</taxon>
        <taxon>Neopterygii</taxon>
        <taxon>Teleostei</taxon>
        <taxon>Ostariophysi</taxon>
        <taxon>Gymnotiformes</taxon>
        <taxon>Gymnotoidei</taxon>
        <taxon>Gymnotidae</taxon>
        <taxon>Electrophorus</taxon>
    </lineage>
</organism>
<evidence type="ECO:0000256" key="23">
    <source>
        <dbReference type="PIRSR" id="PIRSR000617-4"/>
    </source>
</evidence>
<evidence type="ECO:0000259" key="27">
    <source>
        <dbReference type="PROSITE" id="PS50011"/>
    </source>
</evidence>
<evidence type="ECO:0000256" key="15">
    <source>
        <dbReference type="ARBA" id="ARBA00023137"/>
    </source>
</evidence>
<dbReference type="PANTHER" id="PTHR24416:SF564">
    <property type="entry name" value="MACROPHAGE-STIMULATING PROTEIN RECEPTOR"/>
    <property type="match status" value="1"/>
</dbReference>
<feature type="disulfide bond" evidence="22">
    <location>
        <begin position="536"/>
        <end position="570"/>
    </location>
</feature>
<keyword evidence="15" id="KW-0829">Tyrosine-protein kinase</keyword>
<dbReference type="FunFam" id="3.30.1680.10:FF:000006">
    <property type="entry name" value="Macrophage-stimulating 1 receptor b"/>
    <property type="match status" value="1"/>
</dbReference>
<dbReference type="GO" id="GO:0005524">
    <property type="term" value="F:ATP binding"/>
    <property type="evidence" value="ECO:0007669"/>
    <property type="project" value="UniProtKB-UniRule"/>
</dbReference>
<feature type="modified residue" description="Phosphotyrosine; by autocatalysis" evidence="23">
    <location>
        <position position="1234"/>
    </location>
</feature>
<comment type="caution">
    <text evidence="24">Lacks conserved residue(s) required for the propagation of feature annotation.</text>
</comment>
<dbReference type="PRINTS" id="PR00109">
    <property type="entry name" value="TYRKINASE"/>
</dbReference>
<dbReference type="EMBL" id="JAROKS010000015">
    <property type="protein sequence ID" value="KAK1796346.1"/>
    <property type="molecule type" value="Genomic_DNA"/>
</dbReference>
<evidence type="ECO:0000256" key="24">
    <source>
        <dbReference type="PROSITE-ProRule" id="PRU00352"/>
    </source>
</evidence>
<dbReference type="EC" id="2.7.10.1" evidence="3"/>
<dbReference type="GO" id="GO:0012505">
    <property type="term" value="C:endomembrane system"/>
    <property type="evidence" value="ECO:0007669"/>
    <property type="project" value="UniProtKB-SubCell"/>
</dbReference>
<dbReference type="SUPFAM" id="SSF101912">
    <property type="entry name" value="Sema domain"/>
    <property type="match status" value="1"/>
</dbReference>
<evidence type="ECO:0000256" key="4">
    <source>
        <dbReference type="ARBA" id="ARBA00022553"/>
    </source>
</evidence>
<evidence type="ECO:0000256" key="21">
    <source>
        <dbReference type="PIRSR" id="PIRSR000617-2"/>
    </source>
</evidence>
<dbReference type="CDD" id="cd05058">
    <property type="entry name" value="PTKc_Met_Ron"/>
    <property type="match status" value="1"/>
</dbReference>